<organism evidence="8 9">
    <name type="scientific">Comamonas avium</name>
    <dbReference type="NCBI Taxonomy" id="2762231"/>
    <lineage>
        <taxon>Bacteria</taxon>
        <taxon>Pseudomonadati</taxon>
        <taxon>Pseudomonadota</taxon>
        <taxon>Betaproteobacteria</taxon>
        <taxon>Burkholderiales</taxon>
        <taxon>Comamonadaceae</taxon>
        <taxon>Comamonas</taxon>
    </lineage>
</organism>
<evidence type="ECO:0000256" key="5">
    <source>
        <dbReference type="ARBA" id="ARBA00023136"/>
    </source>
</evidence>
<evidence type="ECO:0000313" key="9">
    <source>
        <dbReference type="Proteomes" id="UP000634919"/>
    </source>
</evidence>
<dbReference type="Pfam" id="PF02706">
    <property type="entry name" value="Wzz"/>
    <property type="match status" value="1"/>
</dbReference>
<name>A0ABR8S904_9BURK</name>
<reference evidence="8 9" key="1">
    <citation type="submission" date="2020-08" db="EMBL/GenBank/DDBJ databases">
        <title>A Genomic Blueprint of the Chicken Gut Microbiome.</title>
        <authorList>
            <person name="Gilroy R."/>
            <person name="Ravi A."/>
            <person name="Getino M."/>
            <person name="Pursley I."/>
            <person name="Horton D.L."/>
            <person name="Alikhan N.-F."/>
            <person name="Baker D."/>
            <person name="Gharbi K."/>
            <person name="Hall N."/>
            <person name="Watson M."/>
            <person name="Adriaenssens E.M."/>
            <person name="Foster-Nyarko E."/>
            <person name="Jarju S."/>
            <person name="Secka A."/>
            <person name="Antonio M."/>
            <person name="Oren A."/>
            <person name="Chaudhuri R."/>
            <person name="La Ragione R.M."/>
            <person name="Hildebrand F."/>
            <person name="Pallen M.J."/>
        </authorList>
    </citation>
    <scope>NUCLEOTIDE SEQUENCE [LARGE SCALE GENOMIC DNA]</scope>
    <source>
        <strain evidence="8 9">Sa2CVA6</strain>
    </source>
</reference>
<dbReference type="InterPro" id="IPR050445">
    <property type="entry name" value="Bact_polysacc_biosynth/exp"/>
</dbReference>
<evidence type="ECO:0000256" key="6">
    <source>
        <dbReference type="SAM" id="Phobius"/>
    </source>
</evidence>
<accession>A0ABR8S904</accession>
<proteinExistence type="predicted"/>
<evidence type="ECO:0000313" key="8">
    <source>
        <dbReference type="EMBL" id="MBD7959962.1"/>
    </source>
</evidence>
<sequence length="346" mass="39207">MKNFVGQDEISVTDIISSLKRSWRIVVACVCVGGAVATTFTLIASEKYELKIYLDLPRASELADINSNRISLSGLSHVTPEEVFDFFIKELQSDEAKVRFFTNTYLPSMGVEPSSEKEKLQLLQAVIKNQIKVVEPKLKDRREYSVRVEAPTAEKAIEWMNAFLTSTEDEARSLWLKNARSSINLAIQNSSRELSARLQLARQLRLDKSVRLNEAFHVAKAAGIINPQVTVARLPSQDNMASFTDGSGLFERGVKSLQAELEILNERKDEAPFMEGVRESELRLKLLQEQKPEDYRFRMYRQDGPLHMPTSPFSPQKALYIVMGLIVGLMMGLVMAIKRNGLFRFK</sequence>
<comment type="caution">
    <text evidence="8">The sequence shown here is derived from an EMBL/GenBank/DDBJ whole genome shotgun (WGS) entry which is preliminary data.</text>
</comment>
<dbReference type="Proteomes" id="UP000634919">
    <property type="component" value="Unassembled WGS sequence"/>
</dbReference>
<dbReference type="Gene3D" id="3.30.1890.10">
    <property type="entry name" value="FepE-like"/>
    <property type="match status" value="1"/>
</dbReference>
<evidence type="ECO:0000256" key="1">
    <source>
        <dbReference type="ARBA" id="ARBA00004651"/>
    </source>
</evidence>
<evidence type="ECO:0000256" key="3">
    <source>
        <dbReference type="ARBA" id="ARBA00022692"/>
    </source>
</evidence>
<feature type="transmembrane region" description="Helical" evidence="6">
    <location>
        <begin position="25"/>
        <end position="44"/>
    </location>
</feature>
<evidence type="ECO:0000256" key="2">
    <source>
        <dbReference type="ARBA" id="ARBA00022475"/>
    </source>
</evidence>
<dbReference type="RefSeq" id="WP_191722385.1">
    <property type="nucleotide sequence ID" value="NZ_JACSQK010000003.1"/>
</dbReference>
<keyword evidence="4 6" id="KW-1133">Transmembrane helix</keyword>
<protein>
    <submittedName>
        <fullName evidence="8">LPS O-antigen chain length determinant protein WzzB</fullName>
    </submittedName>
</protein>
<comment type="subcellular location">
    <subcellularLocation>
        <location evidence="1">Cell membrane</location>
        <topology evidence="1">Multi-pass membrane protein</topology>
    </subcellularLocation>
</comment>
<dbReference type="InterPro" id="IPR003856">
    <property type="entry name" value="LPS_length_determ_N"/>
</dbReference>
<keyword evidence="9" id="KW-1185">Reference proteome</keyword>
<dbReference type="EMBL" id="JACSQK010000003">
    <property type="protein sequence ID" value="MBD7959962.1"/>
    <property type="molecule type" value="Genomic_DNA"/>
</dbReference>
<evidence type="ECO:0000256" key="4">
    <source>
        <dbReference type="ARBA" id="ARBA00022989"/>
    </source>
</evidence>
<feature type="transmembrane region" description="Helical" evidence="6">
    <location>
        <begin position="318"/>
        <end position="337"/>
    </location>
</feature>
<evidence type="ECO:0000259" key="7">
    <source>
        <dbReference type="Pfam" id="PF02706"/>
    </source>
</evidence>
<dbReference type="PANTHER" id="PTHR32309">
    <property type="entry name" value="TYROSINE-PROTEIN KINASE"/>
    <property type="match status" value="1"/>
</dbReference>
<feature type="domain" description="Polysaccharide chain length determinant N-terminal" evidence="7">
    <location>
        <begin position="8"/>
        <end position="94"/>
    </location>
</feature>
<keyword evidence="5 6" id="KW-0472">Membrane</keyword>
<gene>
    <name evidence="8" type="ORF">H9646_05675</name>
</gene>
<dbReference type="PANTHER" id="PTHR32309:SF13">
    <property type="entry name" value="FERRIC ENTEROBACTIN TRANSPORT PROTEIN FEPE"/>
    <property type="match status" value="1"/>
</dbReference>
<keyword evidence="3 6" id="KW-0812">Transmembrane</keyword>
<dbReference type="SUPFAM" id="SSF160355">
    <property type="entry name" value="Bacterial polysaccharide co-polymerase-like"/>
    <property type="match status" value="1"/>
</dbReference>
<keyword evidence="2" id="KW-1003">Cell membrane</keyword>